<dbReference type="PANTHER" id="PTHR30480:SF13">
    <property type="entry name" value="BETA-HEXOSAMINIDASE"/>
    <property type="match status" value="1"/>
</dbReference>
<dbReference type="InterPro" id="IPR036962">
    <property type="entry name" value="Glyco_hydro_3_N_sf"/>
</dbReference>
<evidence type="ECO:0000313" key="7">
    <source>
        <dbReference type="EMBL" id="MBE5039086.1"/>
    </source>
</evidence>
<evidence type="ECO:0000256" key="5">
    <source>
        <dbReference type="ARBA" id="ARBA00023295"/>
    </source>
</evidence>
<sequence>MIDMNALTIEQKILQTKVARIEKGKKLTDKPGAAFFFGEIITEPDDAGLDELRNYVEEVYEEADIPPLITSDFENGCGSMVKGLTQLPYLMGLGAANDPKLAYDYGKVTALEARSIGANWSFSPVAD</sequence>
<dbReference type="InterPro" id="IPR001764">
    <property type="entry name" value="Glyco_hydro_3_N"/>
</dbReference>
<dbReference type="EC" id="3.2.1.52" evidence="3"/>
<gene>
    <name evidence="7" type="ORF">INF28_01205</name>
</gene>
<dbReference type="Gene3D" id="3.20.20.300">
    <property type="entry name" value="Glycoside hydrolase, family 3, N-terminal domain"/>
    <property type="match status" value="1"/>
</dbReference>
<comment type="catalytic activity">
    <reaction evidence="1">
        <text>Hydrolysis of terminal non-reducing N-acetyl-D-hexosamine residues in N-acetyl-beta-D-hexosaminides.</text>
        <dbReference type="EC" id="3.2.1.52"/>
    </reaction>
</comment>
<evidence type="ECO:0000256" key="4">
    <source>
        <dbReference type="ARBA" id="ARBA00022801"/>
    </source>
</evidence>
<evidence type="ECO:0000256" key="3">
    <source>
        <dbReference type="ARBA" id="ARBA00012663"/>
    </source>
</evidence>
<evidence type="ECO:0000256" key="2">
    <source>
        <dbReference type="ARBA" id="ARBA00005336"/>
    </source>
</evidence>
<organism evidence="7 8">
    <name type="scientific">Ructibacterium gallinarum</name>
    <dbReference type="NCBI Taxonomy" id="2779355"/>
    <lineage>
        <taxon>Bacteria</taxon>
        <taxon>Bacillati</taxon>
        <taxon>Bacillota</taxon>
        <taxon>Clostridia</taxon>
        <taxon>Eubacteriales</taxon>
        <taxon>Oscillospiraceae</taxon>
        <taxon>Ructibacterium</taxon>
    </lineage>
</organism>
<dbReference type="GO" id="GO:0005975">
    <property type="term" value="P:carbohydrate metabolic process"/>
    <property type="evidence" value="ECO:0007669"/>
    <property type="project" value="InterPro"/>
</dbReference>
<reference evidence="7" key="1">
    <citation type="submission" date="2020-10" db="EMBL/GenBank/DDBJ databases">
        <title>ChiBAC.</title>
        <authorList>
            <person name="Zenner C."/>
            <person name="Hitch T.C.A."/>
            <person name="Clavel T."/>
        </authorList>
    </citation>
    <scope>NUCLEOTIDE SEQUENCE</scope>
    <source>
        <strain evidence="7">DSM 107454</strain>
    </source>
</reference>
<feature type="domain" description="Glycoside hydrolase family 3 N-terminal" evidence="6">
    <location>
        <begin position="35"/>
        <end position="127"/>
    </location>
</feature>
<evidence type="ECO:0000313" key="8">
    <source>
        <dbReference type="Proteomes" id="UP000806542"/>
    </source>
</evidence>
<proteinExistence type="inferred from homology"/>
<dbReference type="Pfam" id="PF00933">
    <property type="entry name" value="Glyco_hydro_3"/>
    <property type="match status" value="1"/>
</dbReference>
<evidence type="ECO:0000259" key="6">
    <source>
        <dbReference type="Pfam" id="PF00933"/>
    </source>
</evidence>
<comment type="caution">
    <text evidence="7">The sequence shown here is derived from an EMBL/GenBank/DDBJ whole genome shotgun (WGS) entry which is preliminary data.</text>
</comment>
<name>A0A9D5R7E8_9FIRM</name>
<keyword evidence="8" id="KW-1185">Reference proteome</keyword>
<dbReference type="InterPro" id="IPR050226">
    <property type="entry name" value="NagZ_Beta-hexosaminidase"/>
</dbReference>
<dbReference type="Proteomes" id="UP000806542">
    <property type="component" value="Unassembled WGS sequence"/>
</dbReference>
<comment type="similarity">
    <text evidence="2">Belongs to the glycosyl hydrolase 3 family.</text>
</comment>
<protein>
    <recommendedName>
        <fullName evidence="3">beta-N-acetylhexosaminidase</fullName>
        <ecNumber evidence="3">3.2.1.52</ecNumber>
    </recommendedName>
</protein>
<keyword evidence="5" id="KW-0326">Glycosidase</keyword>
<dbReference type="GO" id="GO:0009254">
    <property type="term" value="P:peptidoglycan turnover"/>
    <property type="evidence" value="ECO:0007669"/>
    <property type="project" value="TreeGrafter"/>
</dbReference>
<dbReference type="PANTHER" id="PTHR30480">
    <property type="entry name" value="BETA-HEXOSAMINIDASE-RELATED"/>
    <property type="match status" value="1"/>
</dbReference>
<dbReference type="EMBL" id="JADCKB010000001">
    <property type="protein sequence ID" value="MBE5039086.1"/>
    <property type="molecule type" value="Genomic_DNA"/>
</dbReference>
<evidence type="ECO:0000256" key="1">
    <source>
        <dbReference type="ARBA" id="ARBA00001231"/>
    </source>
</evidence>
<keyword evidence="4" id="KW-0378">Hydrolase</keyword>
<accession>A0A9D5R7E8</accession>
<dbReference type="AlphaFoldDB" id="A0A9D5R7E8"/>
<dbReference type="GO" id="GO:0004563">
    <property type="term" value="F:beta-N-acetylhexosaminidase activity"/>
    <property type="evidence" value="ECO:0007669"/>
    <property type="project" value="UniProtKB-EC"/>
</dbReference>
<dbReference type="InterPro" id="IPR017853">
    <property type="entry name" value="GH"/>
</dbReference>
<dbReference type="SUPFAM" id="SSF51445">
    <property type="entry name" value="(Trans)glycosidases"/>
    <property type="match status" value="1"/>
</dbReference>